<protein>
    <submittedName>
        <fullName evidence="1">Uncharacterized protein</fullName>
    </submittedName>
</protein>
<dbReference type="EMBL" id="KZ824936">
    <property type="protein sequence ID" value="RAH74343.1"/>
    <property type="molecule type" value="Genomic_DNA"/>
</dbReference>
<keyword evidence="2" id="KW-1185">Reference proteome</keyword>
<evidence type="ECO:0000313" key="1">
    <source>
        <dbReference type="EMBL" id="RAH74343.1"/>
    </source>
</evidence>
<proteinExistence type="predicted"/>
<gene>
    <name evidence="1" type="ORF">BO66DRAFT_388400</name>
</gene>
<name>A0ACD1HL67_9EURO</name>
<sequence>MRKQGFIRVQNFFASPVCSLYFCSWFQILLPRMGTGVCGNKVTGLPLGVVGRMLISII</sequence>
<reference evidence="1" key="1">
    <citation type="submission" date="2018-02" db="EMBL/GenBank/DDBJ databases">
        <title>The genomes of Aspergillus section Nigri reveals drivers in fungal speciation.</title>
        <authorList>
            <consortium name="DOE Joint Genome Institute"/>
            <person name="Vesth T.C."/>
            <person name="Nybo J."/>
            <person name="Theobald S."/>
            <person name="Brandl J."/>
            <person name="Frisvad J.C."/>
            <person name="Nielsen K.F."/>
            <person name="Lyhne E.K."/>
            <person name="Kogle M.E."/>
            <person name="Kuo A."/>
            <person name="Riley R."/>
            <person name="Clum A."/>
            <person name="Nolan M."/>
            <person name="Lipzen A."/>
            <person name="Salamov A."/>
            <person name="Henrissat B."/>
            <person name="Wiebenga A."/>
            <person name="De vries R.P."/>
            <person name="Grigoriev I.V."/>
            <person name="Mortensen U.H."/>
            <person name="Andersen M.R."/>
            <person name="Baker S.E."/>
        </authorList>
    </citation>
    <scope>NUCLEOTIDE SEQUENCE</scope>
    <source>
        <strain evidence="1">CBS 121060</strain>
    </source>
</reference>
<evidence type="ECO:0000313" key="2">
    <source>
        <dbReference type="Proteomes" id="UP000249661"/>
    </source>
</evidence>
<organism evidence="1 2">
    <name type="scientific">Aspergillus aculeatinus CBS 121060</name>
    <dbReference type="NCBI Taxonomy" id="1448322"/>
    <lineage>
        <taxon>Eukaryota</taxon>
        <taxon>Fungi</taxon>
        <taxon>Dikarya</taxon>
        <taxon>Ascomycota</taxon>
        <taxon>Pezizomycotina</taxon>
        <taxon>Eurotiomycetes</taxon>
        <taxon>Eurotiomycetidae</taxon>
        <taxon>Eurotiales</taxon>
        <taxon>Aspergillaceae</taxon>
        <taxon>Aspergillus</taxon>
        <taxon>Aspergillus subgen. Circumdati</taxon>
    </lineage>
</organism>
<accession>A0ACD1HL67</accession>
<feature type="non-terminal residue" evidence="1">
    <location>
        <position position="58"/>
    </location>
</feature>
<dbReference type="Proteomes" id="UP000249661">
    <property type="component" value="Unassembled WGS sequence"/>
</dbReference>